<protein>
    <recommendedName>
        <fullName evidence="1">Peptidase M1 membrane alanine aminopeptidase domain-containing protein</fullName>
    </recommendedName>
</protein>
<dbReference type="EMBL" id="CAJOBH010007178">
    <property type="protein sequence ID" value="CAF4076985.1"/>
    <property type="molecule type" value="Genomic_DNA"/>
</dbReference>
<accession>A0A8S2Q1Q3</accession>
<dbReference type="Gene3D" id="1.10.390.10">
    <property type="entry name" value="Neutral Protease Domain 2"/>
    <property type="match status" value="1"/>
</dbReference>
<dbReference type="Proteomes" id="UP000681967">
    <property type="component" value="Unassembled WGS sequence"/>
</dbReference>
<feature type="domain" description="Peptidase M1 membrane alanine aminopeptidase" evidence="1">
    <location>
        <begin position="15"/>
        <end position="108"/>
    </location>
</feature>
<proteinExistence type="predicted"/>
<dbReference type="GO" id="GO:0008237">
    <property type="term" value="F:metallopeptidase activity"/>
    <property type="evidence" value="ECO:0007669"/>
    <property type="project" value="InterPro"/>
</dbReference>
<gene>
    <name evidence="2" type="ORF">BYL167_LOCUS17852</name>
</gene>
<comment type="caution">
    <text evidence="2">The sequence shown here is derived from an EMBL/GenBank/DDBJ whole genome shotgun (WGS) entry which is preliminary data.</text>
</comment>
<organism evidence="2 3">
    <name type="scientific">Rotaria magnacalcarata</name>
    <dbReference type="NCBI Taxonomy" id="392030"/>
    <lineage>
        <taxon>Eukaryota</taxon>
        <taxon>Metazoa</taxon>
        <taxon>Spiralia</taxon>
        <taxon>Gnathifera</taxon>
        <taxon>Rotifera</taxon>
        <taxon>Eurotatoria</taxon>
        <taxon>Bdelloidea</taxon>
        <taxon>Philodinida</taxon>
        <taxon>Philodinidae</taxon>
        <taxon>Rotaria</taxon>
    </lineage>
</organism>
<dbReference type="AlphaFoldDB" id="A0A8S2Q1Q3"/>
<dbReference type="InterPro" id="IPR034015">
    <property type="entry name" value="M1_LTA4H"/>
</dbReference>
<sequence>HIKTYTTPTPHTLKNAIDTLRFTQPYTCLVYRLNNIDPDVVYGSAQCYKGVALLWHLERNIIGSESKFKEFIRSYRIKFGGKNLNTNDFIQCFKSYFPQTASVYWQSWIYTLGMPPITHDYSTQLEQQCHKLANQQTSITQQQILGWQQSFCVFLKNFIFIF</sequence>
<dbReference type="PANTHER" id="PTHR45726">
    <property type="entry name" value="LEUKOTRIENE A-4 HYDROLASE"/>
    <property type="match status" value="1"/>
</dbReference>
<dbReference type="GO" id="GO:0008270">
    <property type="term" value="F:zinc ion binding"/>
    <property type="evidence" value="ECO:0007669"/>
    <property type="project" value="InterPro"/>
</dbReference>
<name>A0A8S2Q1Q3_9BILA</name>
<feature type="non-terminal residue" evidence="2">
    <location>
        <position position="1"/>
    </location>
</feature>
<dbReference type="InterPro" id="IPR014782">
    <property type="entry name" value="Peptidase_M1_dom"/>
</dbReference>
<evidence type="ECO:0000313" key="3">
    <source>
        <dbReference type="Proteomes" id="UP000681967"/>
    </source>
</evidence>
<dbReference type="SUPFAM" id="SSF55486">
    <property type="entry name" value="Metalloproteases ('zincins'), catalytic domain"/>
    <property type="match status" value="1"/>
</dbReference>
<reference evidence="2" key="1">
    <citation type="submission" date="2021-02" db="EMBL/GenBank/DDBJ databases">
        <authorList>
            <person name="Nowell W R."/>
        </authorList>
    </citation>
    <scope>NUCLEOTIDE SEQUENCE</scope>
</reference>
<evidence type="ECO:0000259" key="1">
    <source>
        <dbReference type="Pfam" id="PF01433"/>
    </source>
</evidence>
<dbReference type="PANTHER" id="PTHR45726:SF3">
    <property type="entry name" value="LEUKOTRIENE A-4 HYDROLASE"/>
    <property type="match status" value="1"/>
</dbReference>
<dbReference type="Pfam" id="PF01433">
    <property type="entry name" value="Peptidase_M1"/>
    <property type="match status" value="1"/>
</dbReference>
<dbReference type="InterPro" id="IPR027268">
    <property type="entry name" value="Peptidase_M4/M1_CTD_sf"/>
</dbReference>
<evidence type="ECO:0000313" key="2">
    <source>
        <dbReference type="EMBL" id="CAF4076985.1"/>
    </source>
</evidence>
<dbReference type="GO" id="GO:0005829">
    <property type="term" value="C:cytosol"/>
    <property type="evidence" value="ECO:0007669"/>
    <property type="project" value="TreeGrafter"/>
</dbReference>